<keyword evidence="2" id="KW-1185">Reference proteome</keyword>
<gene>
    <name evidence="1" type="ordered locus">Rcas_1014</name>
</gene>
<name>A7NI22_ROSCS</name>
<dbReference type="AlphaFoldDB" id="A7NI22"/>
<evidence type="ECO:0000313" key="2">
    <source>
        <dbReference type="Proteomes" id="UP000000263"/>
    </source>
</evidence>
<organism evidence="1 2">
    <name type="scientific">Roseiflexus castenholzii (strain DSM 13941 / HLO8)</name>
    <dbReference type="NCBI Taxonomy" id="383372"/>
    <lineage>
        <taxon>Bacteria</taxon>
        <taxon>Bacillati</taxon>
        <taxon>Chloroflexota</taxon>
        <taxon>Chloroflexia</taxon>
        <taxon>Chloroflexales</taxon>
        <taxon>Roseiflexineae</taxon>
        <taxon>Roseiflexaceae</taxon>
        <taxon>Roseiflexus</taxon>
    </lineage>
</organism>
<dbReference type="KEGG" id="rca:Rcas_1014"/>
<dbReference type="STRING" id="383372.Rcas_1014"/>
<dbReference type="HOGENOM" id="CLU_2194967_0_0_0"/>
<evidence type="ECO:0000313" key="1">
    <source>
        <dbReference type="EMBL" id="ABU57122.1"/>
    </source>
</evidence>
<proteinExistence type="predicted"/>
<protein>
    <submittedName>
        <fullName evidence="1">Uncharacterized protein</fullName>
    </submittedName>
</protein>
<sequence>MPSTEGETLARGKPMILAFGELGRANDVGTRHIMTARLVFVQGGQQATNGGSETKRRRSGARVATGQFHHCTVEHATQSATVVIVGIFGNEAQVRRVCIAASKIYTAR</sequence>
<reference evidence="1 2" key="1">
    <citation type="submission" date="2007-08" db="EMBL/GenBank/DDBJ databases">
        <title>Complete sequence of Roseiflexus castenholzii DSM 13941.</title>
        <authorList>
            <consortium name="US DOE Joint Genome Institute"/>
            <person name="Copeland A."/>
            <person name="Lucas S."/>
            <person name="Lapidus A."/>
            <person name="Barry K."/>
            <person name="Glavina del Rio T."/>
            <person name="Dalin E."/>
            <person name="Tice H."/>
            <person name="Pitluck S."/>
            <person name="Thompson L.S."/>
            <person name="Brettin T."/>
            <person name="Bruce D."/>
            <person name="Detter J.C."/>
            <person name="Han C."/>
            <person name="Tapia R."/>
            <person name="Schmutz J."/>
            <person name="Larimer F."/>
            <person name="Land M."/>
            <person name="Hauser L."/>
            <person name="Kyrpides N."/>
            <person name="Mikhailova N."/>
            <person name="Bryant D.A."/>
            <person name="Hanada S."/>
            <person name="Tsukatani Y."/>
            <person name="Richardson P."/>
        </authorList>
    </citation>
    <scope>NUCLEOTIDE SEQUENCE [LARGE SCALE GENOMIC DNA]</scope>
    <source>
        <strain evidence="2">DSM 13941 / HLO8</strain>
    </source>
</reference>
<dbReference type="EMBL" id="CP000804">
    <property type="protein sequence ID" value="ABU57122.1"/>
    <property type="molecule type" value="Genomic_DNA"/>
</dbReference>
<accession>A7NI22</accession>
<dbReference type="Proteomes" id="UP000000263">
    <property type="component" value="Chromosome"/>
</dbReference>